<gene>
    <name evidence="2" type="ordered locus">Hbal_1838</name>
</gene>
<organism evidence="2 3">
    <name type="scientific">Hirschia baltica (strain ATCC 49814 / DSM 5838 / IFAM 1418)</name>
    <dbReference type="NCBI Taxonomy" id="582402"/>
    <lineage>
        <taxon>Bacteria</taxon>
        <taxon>Pseudomonadati</taxon>
        <taxon>Pseudomonadota</taxon>
        <taxon>Alphaproteobacteria</taxon>
        <taxon>Hyphomonadales</taxon>
        <taxon>Hyphomonadaceae</taxon>
        <taxon>Hirschia</taxon>
    </lineage>
</organism>
<keyword evidence="3" id="KW-1185">Reference proteome</keyword>
<dbReference type="HOGENOM" id="CLU_107087_2_0_5"/>
<evidence type="ECO:0000313" key="2">
    <source>
        <dbReference type="EMBL" id="ACT59524.1"/>
    </source>
</evidence>
<feature type="chain" id="PRO_5002972865" evidence="1">
    <location>
        <begin position="25"/>
        <end position="174"/>
    </location>
</feature>
<dbReference type="KEGG" id="hba:Hbal_1838"/>
<dbReference type="RefSeq" id="WP_015827674.1">
    <property type="nucleotide sequence ID" value="NC_012982.1"/>
</dbReference>
<dbReference type="InterPro" id="IPR046525">
    <property type="entry name" value="DUF6702"/>
</dbReference>
<dbReference type="Proteomes" id="UP000002745">
    <property type="component" value="Chromosome"/>
</dbReference>
<dbReference type="Pfam" id="PF20420">
    <property type="entry name" value="DUF6702"/>
    <property type="match status" value="1"/>
</dbReference>
<sequence>MISKIASYAILACLVLLGQGASFAHPQKAAIATIEPNYRTGVIEIVHRFSQHDAEHAAHLVGATPQSIISSDEVQEKFAQYVTQSFRLSNLKNEEIDVNDIGFEFEGGYIWVYQETSLLQGVEGLIVQYSALQEIWPDQTNTVNIKLDGDVKTLTFTGNTRIQEVYFAKPLTSR</sequence>
<dbReference type="EMBL" id="CP001678">
    <property type="protein sequence ID" value="ACT59524.1"/>
    <property type="molecule type" value="Genomic_DNA"/>
</dbReference>
<dbReference type="OrthoDB" id="5741133at2"/>
<keyword evidence="1" id="KW-0732">Signal</keyword>
<feature type="signal peptide" evidence="1">
    <location>
        <begin position="1"/>
        <end position="24"/>
    </location>
</feature>
<dbReference type="AlphaFoldDB" id="C6XK79"/>
<dbReference type="STRING" id="582402.Hbal_1838"/>
<name>C6XK79_HIRBI</name>
<proteinExistence type="predicted"/>
<evidence type="ECO:0000256" key="1">
    <source>
        <dbReference type="SAM" id="SignalP"/>
    </source>
</evidence>
<protein>
    <submittedName>
        <fullName evidence="2">Putative orphan protein</fullName>
    </submittedName>
</protein>
<dbReference type="eggNOG" id="ENOG502Z826">
    <property type="taxonomic scope" value="Bacteria"/>
</dbReference>
<evidence type="ECO:0000313" key="3">
    <source>
        <dbReference type="Proteomes" id="UP000002745"/>
    </source>
</evidence>
<accession>C6XK79</accession>
<reference evidence="3" key="1">
    <citation type="journal article" date="2011" name="J. Bacteriol.">
        <title>Genome sequences of eight morphologically diverse alphaproteobacteria.</title>
        <authorList>
            <consortium name="US DOE Joint Genome Institute"/>
            <person name="Brown P.J."/>
            <person name="Kysela D.T."/>
            <person name="Buechlein A."/>
            <person name="Hemmerich C."/>
            <person name="Brun Y.V."/>
        </authorList>
    </citation>
    <scope>NUCLEOTIDE SEQUENCE [LARGE SCALE GENOMIC DNA]</scope>
    <source>
        <strain evidence="3">ATCC 49814 / DSM 5838 / IFAM 1418</strain>
    </source>
</reference>